<dbReference type="GeneID" id="9048697"/>
<accession>C5KA49</accession>
<dbReference type="InParanoid" id="C5KA49"/>
<organism evidence="2">
    <name type="scientific">Perkinsus marinus (strain ATCC 50983 / TXsc)</name>
    <dbReference type="NCBI Taxonomy" id="423536"/>
    <lineage>
        <taxon>Eukaryota</taxon>
        <taxon>Sar</taxon>
        <taxon>Alveolata</taxon>
        <taxon>Perkinsozoa</taxon>
        <taxon>Perkinsea</taxon>
        <taxon>Perkinsida</taxon>
        <taxon>Perkinsidae</taxon>
        <taxon>Perkinsus</taxon>
    </lineage>
</organism>
<evidence type="ECO:0000313" key="1">
    <source>
        <dbReference type="EMBL" id="EER18645.1"/>
    </source>
</evidence>
<sequence length="51" mass="6459">MLRTNQRSVYDNVELQEKKQKYRNYHKQLVHYHQELRSWIIPNVLYKKLKT</sequence>
<gene>
    <name evidence="1" type="ORF">Pmar_PMAR021461</name>
</gene>
<dbReference type="AlphaFoldDB" id="C5KA49"/>
<keyword evidence="2" id="KW-1185">Reference proteome</keyword>
<name>C5KA49_PERM5</name>
<dbReference type="RefSeq" id="XP_002786849.1">
    <property type="nucleotide sequence ID" value="XM_002786803.1"/>
</dbReference>
<dbReference type="EMBL" id="GG671666">
    <property type="protein sequence ID" value="EER18645.1"/>
    <property type="molecule type" value="Genomic_DNA"/>
</dbReference>
<protein>
    <submittedName>
        <fullName evidence="1">Uncharacterized protein</fullName>
    </submittedName>
</protein>
<proteinExistence type="predicted"/>
<dbReference type="Proteomes" id="UP000007800">
    <property type="component" value="Unassembled WGS sequence"/>
</dbReference>
<evidence type="ECO:0000313" key="2">
    <source>
        <dbReference type="Proteomes" id="UP000007800"/>
    </source>
</evidence>
<reference evidence="1 2" key="1">
    <citation type="submission" date="2008-07" db="EMBL/GenBank/DDBJ databases">
        <authorList>
            <person name="El-Sayed N."/>
            <person name="Caler E."/>
            <person name="Inman J."/>
            <person name="Amedeo P."/>
            <person name="Hass B."/>
            <person name="Wortman J."/>
        </authorList>
    </citation>
    <scope>NUCLEOTIDE SEQUENCE [LARGE SCALE GENOMIC DNA]</scope>
    <source>
        <strain evidence="2">ATCC 50983 / TXsc</strain>
    </source>
</reference>